<dbReference type="GO" id="GO:0006281">
    <property type="term" value="P:DNA repair"/>
    <property type="evidence" value="ECO:0007669"/>
    <property type="project" value="InterPro"/>
</dbReference>
<reference evidence="3" key="1">
    <citation type="submission" date="2022-10" db="EMBL/GenBank/DDBJ databases">
        <title>The WGS of Solirubrobacter phytolaccae KCTC 29190.</title>
        <authorList>
            <person name="Jiang Z."/>
        </authorList>
    </citation>
    <scope>NUCLEOTIDE SEQUENCE</scope>
    <source>
        <strain evidence="3">KCTC 29190</strain>
    </source>
</reference>
<dbReference type="CDD" id="cd06445">
    <property type="entry name" value="ATase"/>
    <property type="match status" value="1"/>
</dbReference>
<dbReference type="Pfam" id="PF01035">
    <property type="entry name" value="DNA_binding_1"/>
    <property type="match status" value="1"/>
</dbReference>
<dbReference type="InterPro" id="IPR036388">
    <property type="entry name" value="WH-like_DNA-bd_sf"/>
</dbReference>
<accession>A0A9X3ND99</accession>
<keyword evidence="4" id="KW-1185">Reference proteome</keyword>
<protein>
    <submittedName>
        <fullName evidence="3">MGMT family protein</fullName>
    </submittedName>
</protein>
<dbReference type="InterPro" id="IPR014048">
    <property type="entry name" value="MethylDNA_cys_MeTrfase_DNA-bd"/>
</dbReference>
<gene>
    <name evidence="3" type="ORF">OJ997_27030</name>
</gene>
<dbReference type="Proteomes" id="UP001147653">
    <property type="component" value="Unassembled WGS sequence"/>
</dbReference>
<evidence type="ECO:0000313" key="4">
    <source>
        <dbReference type="Proteomes" id="UP001147653"/>
    </source>
</evidence>
<evidence type="ECO:0000256" key="1">
    <source>
        <dbReference type="ARBA" id="ARBA00022763"/>
    </source>
</evidence>
<dbReference type="InterPro" id="IPR036217">
    <property type="entry name" value="MethylDNA_cys_MeTrfase_DNAb"/>
</dbReference>
<dbReference type="Gene3D" id="1.10.10.10">
    <property type="entry name" value="Winged helix-like DNA-binding domain superfamily/Winged helix DNA-binding domain"/>
    <property type="match status" value="1"/>
</dbReference>
<name>A0A9X3ND99_9ACTN</name>
<dbReference type="AlphaFoldDB" id="A0A9X3ND99"/>
<evidence type="ECO:0000259" key="2">
    <source>
        <dbReference type="Pfam" id="PF01035"/>
    </source>
</evidence>
<evidence type="ECO:0000313" key="3">
    <source>
        <dbReference type="EMBL" id="MDA0183991.1"/>
    </source>
</evidence>
<proteinExistence type="predicted"/>
<dbReference type="SUPFAM" id="SSF46767">
    <property type="entry name" value="Methylated DNA-protein cysteine methyltransferase, C-terminal domain"/>
    <property type="match status" value="1"/>
</dbReference>
<feature type="domain" description="Methylated-DNA-[protein]-cysteine S-methyltransferase DNA binding" evidence="2">
    <location>
        <begin position="8"/>
        <end position="66"/>
    </location>
</feature>
<dbReference type="RefSeq" id="WP_270028405.1">
    <property type="nucleotide sequence ID" value="NZ_JAPDDP010000065.1"/>
</dbReference>
<keyword evidence="1" id="KW-0227">DNA damage</keyword>
<dbReference type="EMBL" id="JAPDDP010000065">
    <property type="protein sequence ID" value="MDA0183991.1"/>
    <property type="molecule type" value="Genomic_DNA"/>
</dbReference>
<dbReference type="PANTHER" id="PTHR42942">
    <property type="entry name" value="6-O-METHYLGUANINE DNA METHYLTRANSFERASE"/>
    <property type="match status" value="1"/>
</dbReference>
<sequence length="119" mass="12641">MSRSTTLEQILTIVESIPAGRVTTYGSIADHVEGASARSVGHTLRTDGHEAPWWRVVNASGRPAPGVEQAARRHFSAEHTPLVEHGDGTYSVDLGAAMWQVSEGGGVDLGNRERIAATP</sequence>
<dbReference type="InterPro" id="IPR052520">
    <property type="entry name" value="ATL_DNA_repair"/>
</dbReference>
<comment type="caution">
    <text evidence="3">The sequence shown here is derived from an EMBL/GenBank/DDBJ whole genome shotgun (WGS) entry which is preliminary data.</text>
</comment>
<dbReference type="GO" id="GO:0003824">
    <property type="term" value="F:catalytic activity"/>
    <property type="evidence" value="ECO:0007669"/>
    <property type="project" value="InterPro"/>
</dbReference>
<organism evidence="3 4">
    <name type="scientific">Solirubrobacter phytolaccae</name>
    <dbReference type="NCBI Taxonomy" id="1404360"/>
    <lineage>
        <taxon>Bacteria</taxon>
        <taxon>Bacillati</taxon>
        <taxon>Actinomycetota</taxon>
        <taxon>Thermoleophilia</taxon>
        <taxon>Solirubrobacterales</taxon>
        <taxon>Solirubrobacteraceae</taxon>
        <taxon>Solirubrobacter</taxon>
    </lineage>
</organism>
<dbReference type="PANTHER" id="PTHR42942:SF1">
    <property type="entry name" value="ALKYLTRANSFERASE-LIKE PROTEIN 1"/>
    <property type="match status" value="1"/>
</dbReference>